<comment type="subcellular location">
    <subcellularLocation>
        <location evidence="1">Cell membrane</location>
        <topology evidence="1">Multi-pass membrane protein</topology>
    </subcellularLocation>
</comment>
<evidence type="ECO:0000313" key="9">
    <source>
        <dbReference type="Proteomes" id="UP000663801"/>
    </source>
</evidence>
<evidence type="ECO:0000256" key="4">
    <source>
        <dbReference type="ARBA" id="ARBA00022989"/>
    </source>
</evidence>
<dbReference type="Pfam" id="PF06271">
    <property type="entry name" value="RDD"/>
    <property type="match status" value="1"/>
</dbReference>
<dbReference type="InterPro" id="IPR010432">
    <property type="entry name" value="RDD"/>
</dbReference>
<comment type="caution">
    <text evidence="8">The sequence shown here is derived from an EMBL/GenBank/DDBJ whole genome shotgun (WGS) entry which is preliminary data.</text>
</comment>
<organism evidence="8 9">
    <name type="scientific">Nakamurella flavida</name>
    <dbReference type="NCBI Taxonomy" id="363630"/>
    <lineage>
        <taxon>Bacteria</taxon>
        <taxon>Bacillati</taxon>
        <taxon>Actinomycetota</taxon>
        <taxon>Actinomycetes</taxon>
        <taxon>Nakamurellales</taxon>
        <taxon>Nakamurellaceae</taxon>
        <taxon>Nakamurella</taxon>
    </lineage>
</organism>
<evidence type="ECO:0000259" key="7">
    <source>
        <dbReference type="Pfam" id="PF06271"/>
    </source>
</evidence>
<accession>A0A939BYN4</accession>
<keyword evidence="9" id="KW-1185">Reference proteome</keyword>
<protein>
    <submittedName>
        <fullName evidence="8">RDD family protein</fullName>
    </submittedName>
</protein>
<dbReference type="InterPro" id="IPR016795">
    <property type="entry name" value="UCP021697"/>
</dbReference>
<proteinExistence type="predicted"/>
<keyword evidence="3 6" id="KW-0812">Transmembrane</keyword>
<reference evidence="8" key="1">
    <citation type="submission" date="2021-01" db="EMBL/GenBank/DDBJ databases">
        <title>KCTC 19127 draft genome.</title>
        <authorList>
            <person name="An D."/>
        </authorList>
    </citation>
    <scope>NUCLEOTIDE SEQUENCE</scope>
    <source>
        <strain evidence="8">KCTC 19127</strain>
    </source>
</reference>
<evidence type="ECO:0000313" key="8">
    <source>
        <dbReference type="EMBL" id="MBM9474868.1"/>
    </source>
</evidence>
<evidence type="ECO:0000256" key="1">
    <source>
        <dbReference type="ARBA" id="ARBA00004651"/>
    </source>
</evidence>
<evidence type="ECO:0000256" key="5">
    <source>
        <dbReference type="ARBA" id="ARBA00023136"/>
    </source>
</evidence>
<gene>
    <name evidence="8" type="ORF">JL107_00255</name>
</gene>
<dbReference type="RefSeq" id="WP_205255023.1">
    <property type="nucleotide sequence ID" value="NZ_BAAAPV010000001.1"/>
</dbReference>
<dbReference type="Proteomes" id="UP000663801">
    <property type="component" value="Unassembled WGS sequence"/>
</dbReference>
<dbReference type="PANTHER" id="PTHR36115:SF6">
    <property type="entry name" value="PROLINE-RICH ANTIGEN HOMOLOG"/>
    <property type="match status" value="1"/>
</dbReference>
<evidence type="ECO:0000256" key="6">
    <source>
        <dbReference type="SAM" id="Phobius"/>
    </source>
</evidence>
<dbReference type="InterPro" id="IPR051791">
    <property type="entry name" value="Pra-immunoreactive"/>
</dbReference>
<name>A0A939BYN4_9ACTN</name>
<keyword evidence="2" id="KW-1003">Cell membrane</keyword>
<dbReference type="PANTHER" id="PTHR36115">
    <property type="entry name" value="PROLINE-RICH ANTIGEN HOMOLOG-RELATED"/>
    <property type="match status" value="1"/>
</dbReference>
<feature type="transmembrane region" description="Helical" evidence="6">
    <location>
        <begin position="29"/>
        <end position="48"/>
    </location>
</feature>
<dbReference type="AlphaFoldDB" id="A0A939BYN4"/>
<dbReference type="PIRSF" id="PIRSF021697">
    <property type="entry name" value="UCP021697"/>
    <property type="match status" value="1"/>
</dbReference>
<evidence type="ECO:0000256" key="2">
    <source>
        <dbReference type="ARBA" id="ARBA00022475"/>
    </source>
</evidence>
<feature type="domain" description="RDD" evidence="7">
    <location>
        <begin position="57"/>
        <end position="124"/>
    </location>
</feature>
<feature type="transmembrane region" description="Helical" evidence="6">
    <location>
        <begin position="55"/>
        <end position="73"/>
    </location>
</feature>
<keyword evidence="5 6" id="KW-0472">Membrane</keyword>
<feature type="transmembrane region" description="Helical" evidence="6">
    <location>
        <begin position="93"/>
        <end position="113"/>
    </location>
</feature>
<dbReference type="EMBL" id="JAERWL010000001">
    <property type="protein sequence ID" value="MBM9474868.1"/>
    <property type="molecule type" value="Genomic_DNA"/>
</dbReference>
<sequence>MPDEQQHPGARLGLPAAGVGAVVSFGPRLGAFVVDIALSAVAAFAVTAPEAPQNWSLVVWAVLTVVTVAVFGQTPGQAALGMRVVPVDGRTTVGLWAVPRTALIFLLVPPLIMNGDGRGLHDRLCRTVVIRSR</sequence>
<dbReference type="GO" id="GO:0005886">
    <property type="term" value="C:plasma membrane"/>
    <property type="evidence" value="ECO:0007669"/>
    <property type="project" value="UniProtKB-SubCell"/>
</dbReference>
<keyword evidence="4 6" id="KW-1133">Transmembrane helix</keyword>
<evidence type="ECO:0000256" key="3">
    <source>
        <dbReference type="ARBA" id="ARBA00022692"/>
    </source>
</evidence>